<gene>
    <name evidence="3" type="ORF">EYC80_004409</name>
</gene>
<dbReference type="EMBL" id="VIGI01000001">
    <property type="protein sequence ID" value="KAB8305114.1"/>
    <property type="molecule type" value="Genomic_DNA"/>
</dbReference>
<evidence type="ECO:0000256" key="1">
    <source>
        <dbReference type="SAM" id="MobiDB-lite"/>
    </source>
</evidence>
<dbReference type="PANTHER" id="PTHR43662:SF11">
    <property type="entry name" value="WSC DOMAIN-CONTAINING PROTEIN"/>
    <property type="match status" value="1"/>
</dbReference>
<dbReference type="SMART" id="SM00321">
    <property type="entry name" value="WSC"/>
    <property type="match status" value="1"/>
</dbReference>
<dbReference type="Proteomes" id="UP000326757">
    <property type="component" value="Unassembled WGS sequence"/>
</dbReference>
<organism evidence="3 4">
    <name type="scientific">Monilinia laxa</name>
    <name type="common">Brown rot fungus</name>
    <name type="synonym">Sclerotinia laxa</name>
    <dbReference type="NCBI Taxonomy" id="61186"/>
    <lineage>
        <taxon>Eukaryota</taxon>
        <taxon>Fungi</taxon>
        <taxon>Dikarya</taxon>
        <taxon>Ascomycota</taxon>
        <taxon>Pezizomycotina</taxon>
        <taxon>Leotiomycetes</taxon>
        <taxon>Helotiales</taxon>
        <taxon>Sclerotiniaceae</taxon>
        <taxon>Monilinia</taxon>
    </lineage>
</organism>
<dbReference type="InterPro" id="IPR018535">
    <property type="entry name" value="DUF1996"/>
</dbReference>
<dbReference type="PANTHER" id="PTHR43662">
    <property type="match status" value="1"/>
</dbReference>
<name>A0A5N6KMP2_MONLA</name>
<evidence type="ECO:0000313" key="3">
    <source>
        <dbReference type="EMBL" id="KAB8305114.1"/>
    </source>
</evidence>
<sequence>MFLEFFRGATEYLCYFRKYDRMPIRYPSYHDCFSQPFLKSSPTHFLYSVHYTHFTHSLRAIHSFIFYSVDTDVFILPKHQLRLVPLVCVSIQHQNHQTSINFKVNILEPSYSIWTHSSIMFSSKLALLGTFAAYVTAYSATERTFAVNHFYGTGPLLTSRVDPIVDPGKPSGHVHTIQGGSAFAMTMGDTTALDDSNCTSSLVKNDKSNYWTPSLYFVDPKDPTNITAVPLFYMNVYYFFEPTTDKITAFQPGHRMLVGNPALRTPPANGGESVVDYSAGTPQPIQVTCPRSSYDIPAYPADSDGLHGVGIADPQNKQAGAGFPDQYCDGYASPMRLDVHFPSCYNPAAGLTNYKTNMDWPTKGNCPEGWVHTPHIFYEVYYNTPLFDSQWTPGQGKQPFVLSNGDPTGYSLHADFISGWDVETLQQIIDNCDAGDSGMDKCPGLIGGLNDPTTSCNIPSPINEVVNGSMSVLPGNNPIGQWGVNVTGVVSSASSVVASATSAIAPGASSVAASVSSVVTSVAASASNVTSSVLSIATSAASVSIPSVPVPAVSVPDISTPTQKPSATSSQNQYAHSNTHSEASSVTPTAAAGDDVISSSVITYGGRVVTSIVTVHANTLIYQTISVIANQAVPTSSSVSTGVPATVSGYTYAGCYADQEPSRSLSGVEFADLGLDAVSNTACVAYCSAKGYSVAGTEYGGQCFCGDSVPSKKLDASSCHIACDGDAKEVCGGALALSVYSTGSAGKKEKRMSRHLKFLMDERTWRGREGRKKTLFYIHTFRSRKASPPFFPSWTMFLEIFKAIEFLLVDDTWVTCGI</sequence>
<dbReference type="Pfam" id="PF09362">
    <property type="entry name" value="DUF1996"/>
    <property type="match status" value="1"/>
</dbReference>
<accession>A0A5N6KMP2</accession>
<reference evidence="3 4" key="1">
    <citation type="submission" date="2019-06" db="EMBL/GenBank/DDBJ databases">
        <title>Genome Sequence of the Brown Rot Fungal Pathogen Monilinia laxa.</title>
        <authorList>
            <person name="De Miccolis Angelini R.M."/>
            <person name="Landi L."/>
            <person name="Abate D."/>
            <person name="Pollastro S."/>
            <person name="Romanazzi G."/>
            <person name="Faretra F."/>
        </authorList>
    </citation>
    <scope>NUCLEOTIDE SEQUENCE [LARGE SCALE GENOMIC DNA]</scope>
    <source>
        <strain evidence="3 4">Mlax316</strain>
    </source>
</reference>
<evidence type="ECO:0000313" key="4">
    <source>
        <dbReference type="Proteomes" id="UP000326757"/>
    </source>
</evidence>
<dbReference type="Pfam" id="PF01822">
    <property type="entry name" value="WSC"/>
    <property type="match status" value="1"/>
</dbReference>
<dbReference type="InterPro" id="IPR002889">
    <property type="entry name" value="WSC_carb-bd"/>
</dbReference>
<feature type="region of interest" description="Disordered" evidence="1">
    <location>
        <begin position="556"/>
        <end position="589"/>
    </location>
</feature>
<dbReference type="OrthoDB" id="74764at2759"/>
<feature type="domain" description="WSC" evidence="2">
    <location>
        <begin position="649"/>
        <end position="743"/>
    </location>
</feature>
<protein>
    <recommendedName>
        <fullName evidence="2">WSC domain-containing protein</fullName>
    </recommendedName>
</protein>
<keyword evidence="4" id="KW-1185">Reference proteome</keyword>
<dbReference type="PROSITE" id="PS51212">
    <property type="entry name" value="WSC"/>
    <property type="match status" value="1"/>
</dbReference>
<comment type="caution">
    <text evidence="3">The sequence shown here is derived from an EMBL/GenBank/DDBJ whole genome shotgun (WGS) entry which is preliminary data.</text>
</comment>
<proteinExistence type="predicted"/>
<evidence type="ECO:0000259" key="2">
    <source>
        <dbReference type="PROSITE" id="PS51212"/>
    </source>
</evidence>
<dbReference type="AlphaFoldDB" id="A0A5N6KMP2"/>
<feature type="compositionally biased region" description="Polar residues" evidence="1">
    <location>
        <begin position="557"/>
        <end position="588"/>
    </location>
</feature>